<evidence type="ECO:0000313" key="1">
    <source>
        <dbReference type="EMBL" id="ACF83363.1"/>
    </source>
</evidence>
<protein>
    <submittedName>
        <fullName evidence="1">Uncharacterized protein</fullName>
    </submittedName>
</protein>
<sequence>MKLMLRRQDQLQGRYKEVRRKQILFRAQLKLELTLMNRVSLSEQSVAQ</sequence>
<name>B4FMM0_MAIZE</name>
<organism evidence="1">
    <name type="scientific">Zea mays</name>
    <name type="common">Maize</name>
    <dbReference type="NCBI Taxonomy" id="4577"/>
    <lineage>
        <taxon>Eukaryota</taxon>
        <taxon>Viridiplantae</taxon>
        <taxon>Streptophyta</taxon>
        <taxon>Embryophyta</taxon>
        <taxon>Tracheophyta</taxon>
        <taxon>Spermatophyta</taxon>
        <taxon>Magnoliopsida</taxon>
        <taxon>Liliopsida</taxon>
        <taxon>Poales</taxon>
        <taxon>Poaceae</taxon>
        <taxon>PACMAD clade</taxon>
        <taxon>Panicoideae</taxon>
        <taxon>Andropogonodae</taxon>
        <taxon>Andropogoneae</taxon>
        <taxon>Tripsacinae</taxon>
        <taxon>Zea</taxon>
    </lineage>
</organism>
<proteinExistence type="evidence at transcript level"/>
<dbReference type="EMBL" id="BT038358">
    <property type="protein sequence ID" value="ACF83363.1"/>
    <property type="molecule type" value="mRNA"/>
</dbReference>
<reference evidence="1" key="1">
    <citation type="journal article" date="2009" name="PLoS Genet.">
        <title>Sequencing, mapping, and analysis of 27,455 maize full-length cDNAs.</title>
        <authorList>
            <person name="Soderlund C."/>
            <person name="Descour A."/>
            <person name="Kudrna D."/>
            <person name="Bomhoff M."/>
            <person name="Boyd L."/>
            <person name="Currie J."/>
            <person name="Angelova A."/>
            <person name="Collura K."/>
            <person name="Wissotski M."/>
            <person name="Ashley E."/>
            <person name="Morrow D."/>
            <person name="Fernandes J."/>
            <person name="Walbot V."/>
            <person name="Yu Y."/>
        </authorList>
    </citation>
    <scope>NUCLEOTIDE SEQUENCE</scope>
    <source>
        <strain evidence="1">B73</strain>
    </source>
</reference>
<dbReference type="AlphaFoldDB" id="B4FMM0"/>
<accession>B4FMM0</accession>